<gene>
    <name evidence="1" type="ORF">NMOB1V02_LOCUS7281</name>
</gene>
<dbReference type="InterPro" id="IPR013083">
    <property type="entry name" value="Znf_RING/FYVE/PHD"/>
</dbReference>
<evidence type="ECO:0000313" key="1">
    <source>
        <dbReference type="EMBL" id="CAD7279612.1"/>
    </source>
</evidence>
<evidence type="ECO:0000313" key="2">
    <source>
        <dbReference type="Proteomes" id="UP000678499"/>
    </source>
</evidence>
<keyword evidence="2" id="KW-1185">Reference proteome</keyword>
<proteinExistence type="predicted"/>
<dbReference type="Pfam" id="PF13920">
    <property type="entry name" value="zf-C3HC4_3"/>
    <property type="match status" value="1"/>
</dbReference>
<dbReference type="AlphaFoldDB" id="A0A7R9GEI2"/>
<dbReference type="EMBL" id="CAJPEX010001706">
    <property type="protein sequence ID" value="CAG0919764.1"/>
    <property type="molecule type" value="Genomic_DNA"/>
</dbReference>
<name>A0A7R9GEI2_9CRUS</name>
<dbReference type="Gene3D" id="3.30.40.10">
    <property type="entry name" value="Zinc/RING finger domain, C3HC4 (zinc finger)"/>
    <property type="match status" value="1"/>
</dbReference>
<dbReference type="EMBL" id="OA883743">
    <property type="protein sequence ID" value="CAD7279612.1"/>
    <property type="molecule type" value="Genomic_DNA"/>
</dbReference>
<sequence length="301" mass="34965">MNTLKFSRRENYHPCDDASTGERLMHRLCPRSLRRFFSRWLPKKETEPKSKTDLEEATSEELHHLMTKVDDLLKVHNKDDLRRNGGDQETEEYWLLQCIVCVNARAMLETYPCRHAVLCKACFLKTIQVAIYRGILPLQCVLCRSEIYSICEISDFEDEPPAIVLKQAPRSASKWNGGNLGNVLRTPSNECEFFMEMLRHPDEPSLLGPTQTKKPRRPTLYEKVSNFSNALPKSTSSSVRGRRILQKGRVSPTIRTKGKTDAKRNLKSPELLSPQEQFRYQFHEGKIAAMRERKLRQETWK</sequence>
<dbReference type="OrthoDB" id="6381204at2759"/>
<accession>A0A7R9GEI2</accession>
<protein>
    <recommendedName>
        <fullName evidence="3">RING-type domain-containing protein</fullName>
    </recommendedName>
</protein>
<dbReference type="Proteomes" id="UP000678499">
    <property type="component" value="Unassembled WGS sequence"/>
</dbReference>
<reference evidence="1" key="1">
    <citation type="submission" date="2020-11" db="EMBL/GenBank/DDBJ databases">
        <authorList>
            <person name="Tran Van P."/>
        </authorList>
    </citation>
    <scope>NUCLEOTIDE SEQUENCE</scope>
</reference>
<dbReference type="SUPFAM" id="SSF57850">
    <property type="entry name" value="RING/U-box"/>
    <property type="match status" value="1"/>
</dbReference>
<organism evidence="1">
    <name type="scientific">Notodromas monacha</name>
    <dbReference type="NCBI Taxonomy" id="399045"/>
    <lineage>
        <taxon>Eukaryota</taxon>
        <taxon>Metazoa</taxon>
        <taxon>Ecdysozoa</taxon>
        <taxon>Arthropoda</taxon>
        <taxon>Crustacea</taxon>
        <taxon>Oligostraca</taxon>
        <taxon>Ostracoda</taxon>
        <taxon>Podocopa</taxon>
        <taxon>Podocopida</taxon>
        <taxon>Cypridocopina</taxon>
        <taxon>Cypridoidea</taxon>
        <taxon>Cyprididae</taxon>
        <taxon>Notodromas</taxon>
    </lineage>
</organism>
<evidence type="ECO:0008006" key="3">
    <source>
        <dbReference type="Google" id="ProtNLM"/>
    </source>
</evidence>